<comment type="caution">
    <text evidence="2">The sequence shown here is derived from an EMBL/GenBank/DDBJ whole genome shotgun (WGS) entry which is preliminary data.</text>
</comment>
<evidence type="ECO:0000256" key="1">
    <source>
        <dbReference type="SAM" id="Phobius"/>
    </source>
</evidence>
<evidence type="ECO:0008006" key="4">
    <source>
        <dbReference type="Google" id="ProtNLM"/>
    </source>
</evidence>
<proteinExistence type="predicted"/>
<dbReference type="RefSeq" id="WP_041731911.1">
    <property type="nucleotide sequence ID" value="NZ_FCOF02000034.1"/>
</dbReference>
<sequence>MTIGTILLIILILLLIGAIPSWPHSRSWGYGPSGIVGIVLVVVIVLLLMGRL</sequence>
<gene>
    <name evidence="2" type="ORF">AWB75_05358</name>
</gene>
<dbReference type="InterPro" id="IPR021738">
    <property type="entry name" value="DUF3309"/>
</dbReference>
<keyword evidence="1" id="KW-0472">Membrane</keyword>
<feature type="transmembrane region" description="Helical" evidence="1">
    <location>
        <begin position="28"/>
        <end position="49"/>
    </location>
</feature>
<keyword evidence="1" id="KW-1133">Transmembrane helix</keyword>
<dbReference type="EMBL" id="FCOF02000034">
    <property type="protein sequence ID" value="SAK83145.1"/>
    <property type="molecule type" value="Genomic_DNA"/>
</dbReference>
<dbReference type="Pfam" id="PF11752">
    <property type="entry name" value="DUF3309"/>
    <property type="match status" value="1"/>
</dbReference>
<evidence type="ECO:0000313" key="2">
    <source>
        <dbReference type="EMBL" id="SAK83145.1"/>
    </source>
</evidence>
<reference evidence="2" key="1">
    <citation type="submission" date="2016-01" db="EMBL/GenBank/DDBJ databases">
        <authorList>
            <person name="Peeters C."/>
        </authorList>
    </citation>
    <scope>NUCLEOTIDE SEQUENCE [LARGE SCALE GENOMIC DNA]</scope>
    <source>
        <strain evidence="2">LMG 29318</strain>
    </source>
</reference>
<dbReference type="Proteomes" id="UP000054870">
    <property type="component" value="Unassembled WGS sequence"/>
</dbReference>
<evidence type="ECO:0000313" key="3">
    <source>
        <dbReference type="Proteomes" id="UP000054870"/>
    </source>
</evidence>
<dbReference type="AlphaFoldDB" id="A0A158CLC5"/>
<accession>A0A158CLC5</accession>
<keyword evidence="1" id="KW-0812">Transmembrane</keyword>
<keyword evidence="3" id="KW-1185">Reference proteome</keyword>
<organism evidence="2 3">
    <name type="scientific">Caballeronia catudaia</name>
    <dbReference type="NCBI Taxonomy" id="1777136"/>
    <lineage>
        <taxon>Bacteria</taxon>
        <taxon>Pseudomonadati</taxon>
        <taxon>Pseudomonadota</taxon>
        <taxon>Betaproteobacteria</taxon>
        <taxon>Burkholderiales</taxon>
        <taxon>Burkholderiaceae</taxon>
        <taxon>Caballeronia</taxon>
    </lineage>
</organism>
<name>A0A158CLC5_9BURK</name>
<protein>
    <recommendedName>
        <fullName evidence="4">DUF3309 domain-containing protein</fullName>
    </recommendedName>
</protein>